<proteinExistence type="predicted"/>
<dbReference type="Proteomes" id="UP000431533">
    <property type="component" value="Unassembled WGS sequence"/>
</dbReference>
<evidence type="ECO:0000313" key="3">
    <source>
        <dbReference type="Proteomes" id="UP000431533"/>
    </source>
</evidence>
<comment type="caution">
    <text evidence="2">The sequence shown here is derived from an EMBL/GenBank/DDBJ whole genome shotgun (WGS) entry which is preliminary data.</text>
</comment>
<dbReference type="EMBL" id="QGMH01000313">
    <property type="protein sequence ID" value="TVY22219.1"/>
    <property type="molecule type" value="Genomic_DNA"/>
</dbReference>
<dbReference type="GeneID" id="41989280"/>
<organism evidence="2 3">
    <name type="scientific">Lachnellula hyalina</name>
    <dbReference type="NCBI Taxonomy" id="1316788"/>
    <lineage>
        <taxon>Eukaryota</taxon>
        <taxon>Fungi</taxon>
        <taxon>Dikarya</taxon>
        <taxon>Ascomycota</taxon>
        <taxon>Pezizomycotina</taxon>
        <taxon>Leotiomycetes</taxon>
        <taxon>Helotiales</taxon>
        <taxon>Lachnaceae</taxon>
        <taxon>Lachnellula</taxon>
    </lineage>
</organism>
<dbReference type="OrthoDB" id="66964at2759"/>
<keyword evidence="3" id="KW-1185">Reference proteome</keyword>
<reference evidence="2 3" key="1">
    <citation type="submission" date="2018-05" db="EMBL/GenBank/DDBJ databases">
        <title>Genome sequencing and assembly of the regulated plant pathogen Lachnellula willkommii and related sister species for the development of diagnostic species identification markers.</title>
        <authorList>
            <person name="Giroux E."/>
            <person name="Bilodeau G."/>
        </authorList>
    </citation>
    <scope>NUCLEOTIDE SEQUENCE [LARGE SCALE GENOMIC DNA]</scope>
    <source>
        <strain evidence="2 3">CBS 185.66</strain>
    </source>
</reference>
<evidence type="ECO:0000256" key="1">
    <source>
        <dbReference type="SAM" id="MobiDB-lite"/>
    </source>
</evidence>
<feature type="non-terminal residue" evidence="2">
    <location>
        <position position="1"/>
    </location>
</feature>
<evidence type="ECO:0000313" key="2">
    <source>
        <dbReference type="EMBL" id="TVY22219.1"/>
    </source>
</evidence>
<dbReference type="AlphaFoldDB" id="A0A8H8QVM2"/>
<feature type="region of interest" description="Disordered" evidence="1">
    <location>
        <begin position="77"/>
        <end position="96"/>
    </location>
</feature>
<gene>
    <name evidence="2" type="ORF">LHYA1_G009082</name>
</gene>
<dbReference type="RefSeq" id="XP_031001007.1">
    <property type="nucleotide sequence ID" value="XM_031153986.1"/>
</dbReference>
<sequence length="277" mass="30224">MLPPINDSILQSNPQFAALHTQLTTNIFNPNGSTKHHPAQKERDAVSSHECKALKTSQTRALKTSIITTALQNLDISPTTTTPAPLNPKLTKRPPAPPSQLPTELLELILLLSSRLASSSPQAQTQAQTALLESTTIWQSLPVHLPRLAALLSTYLHTQSIALSRILSPSTNASFLHRIIPSLVPSILALQTTIVSKKALLHTSRVRIVTSTLQLLRAYERATALTVQVLETCKHGALSLERHYGVRMGYLAGLGEKVRLEALEKRGRGERAVYSDA</sequence>
<accession>A0A8H8QVM2</accession>
<name>A0A8H8QVM2_9HELO</name>
<protein>
    <submittedName>
        <fullName evidence="2">Uncharacterized protein</fullName>
    </submittedName>
</protein>